<dbReference type="SFLD" id="SFLDG01135">
    <property type="entry name" value="C1.5.6:_HAD__Beta-PGM__Phospha"/>
    <property type="match status" value="1"/>
</dbReference>
<evidence type="ECO:0000256" key="2">
    <source>
        <dbReference type="ARBA" id="ARBA00012105"/>
    </source>
</evidence>
<dbReference type="Pfam" id="PF01687">
    <property type="entry name" value="Flavokinase"/>
    <property type="match status" value="1"/>
</dbReference>
<evidence type="ECO:0000313" key="10">
    <source>
        <dbReference type="Proteomes" id="UP001159364"/>
    </source>
</evidence>
<dbReference type="InterPro" id="IPR036412">
    <property type="entry name" value="HAD-like_sf"/>
</dbReference>
<comment type="pathway">
    <text evidence="1">Cofactor biosynthesis; FMN biosynthesis; FMN from riboflavin (ATP route): step 1/1.</text>
</comment>
<dbReference type="PRINTS" id="PR00413">
    <property type="entry name" value="HADHALOGNASE"/>
</dbReference>
<evidence type="ECO:0000256" key="7">
    <source>
        <dbReference type="ARBA" id="ARBA00022840"/>
    </source>
</evidence>
<dbReference type="Gene3D" id="3.40.50.1000">
    <property type="entry name" value="HAD superfamily/HAD-like"/>
    <property type="match status" value="1"/>
</dbReference>
<keyword evidence="10" id="KW-1185">Reference proteome</keyword>
<organism evidence="9 10">
    <name type="scientific">Erythroxylum novogranatense</name>
    <dbReference type="NCBI Taxonomy" id="1862640"/>
    <lineage>
        <taxon>Eukaryota</taxon>
        <taxon>Viridiplantae</taxon>
        <taxon>Streptophyta</taxon>
        <taxon>Embryophyta</taxon>
        <taxon>Tracheophyta</taxon>
        <taxon>Spermatophyta</taxon>
        <taxon>Magnoliopsida</taxon>
        <taxon>eudicotyledons</taxon>
        <taxon>Gunneridae</taxon>
        <taxon>Pentapetalae</taxon>
        <taxon>rosids</taxon>
        <taxon>fabids</taxon>
        <taxon>Malpighiales</taxon>
        <taxon>Erythroxylaceae</taxon>
        <taxon>Erythroxylum</taxon>
    </lineage>
</organism>
<dbReference type="GO" id="GO:0009231">
    <property type="term" value="P:riboflavin biosynthetic process"/>
    <property type="evidence" value="ECO:0007669"/>
    <property type="project" value="InterPro"/>
</dbReference>
<keyword evidence="3" id="KW-0285">Flavoprotein</keyword>
<dbReference type="FunFam" id="3.40.50.1000:FF:000119">
    <property type="entry name" value="Bifunctional riboflavin kinase/FMN phosphatase"/>
    <property type="match status" value="1"/>
</dbReference>
<evidence type="ECO:0000259" key="8">
    <source>
        <dbReference type="Pfam" id="PF01687"/>
    </source>
</evidence>
<dbReference type="SUPFAM" id="SSF56784">
    <property type="entry name" value="HAD-like"/>
    <property type="match status" value="1"/>
</dbReference>
<dbReference type="SUPFAM" id="SSF82114">
    <property type="entry name" value="Riboflavin kinase-like"/>
    <property type="match status" value="1"/>
</dbReference>
<gene>
    <name evidence="9" type="ORF">K2173_019772</name>
</gene>
<dbReference type="Gene3D" id="2.40.30.30">
    <property type="entry name" value="Riboflavin kinase-like"/>
    <property type="match status" value="1"/>
</dbReference>
<dbReference type="InterPro" id="IPR006439">
    <property type="entry name" value="HAD-SF_hydro_IA"/>
</dbReference>
<dbReference type="GO" id="GO:0005524">
    <property type="term" value="F:ATP binding"/>
    <property type="evidence" value="ECO:0007669"/>
    <property type="project" value="UniProtKB-KW"/>
</dbReference>
<proteinExistence type="predicted"/>
<dbReference type="InterPro" id="IPR015865">
    <property type="entry name" value="Riboflavin_kinase_bac/euk"/>
</dbReference>
<dbReference type="PANTHER" id="PTHR18901:SF44">
    <property type="entry name" value="OS01G0757900 PROTEIN"/>
    <property type="match status" value="1"/>
</dbReference>
<evidence type="ECO:0000313" key="9">
    <source>
        <dbReference type="EMBL" id="KAJ8753373.1"/>
    </source>
</evidence>
<dbReference type="AlphaFoldDB" id="A0AAV8SMG2"/>
<comment type="caution">
    <text evidence="9">The sequence shown here is derived from an EMBL/GenBank/DDBJ whole genome shotgun (WGS) entry which is preliminary data.</text>
</comment>
<dbReference type="NCBIfam" id="TIGR01509">
    <property type="entry name" value="HAD-SF-IA-v3"/>
    <property type="match status" value="1"/>
</dbReference>
<dbReference type="FunFam" id="1.10.150.240:FF:000001">
    <property type="entry name" value="Haloacid dehalogenase-like hydrolase domain"/>
    <property type="match status" value="1"/>
</dbReference>
<dbReference type="InterPro" id="IPR023465">
    <property type="entry name" value="Riboflavin_kinase_dom_sf"/>
</dbReference>
<dbReference type="Gene3D" id="1.10.150.240">
    <property type="entry name" value="Putative phosphatase, domain 2"/>
    <property type="match status" value="1"/>
</dbReference>
<dbReference type="EMBL" id="JAIWQS010000010">
    <property type="protein sequence ID" value="KAJ8753373.1"/>
    <property type="molecule type" value="Genomic_DNA"/>
</dbReference>
<sequence length="372" mass="40821">MSCSCKSVSCNTKSKISAVILDLDGTLLDTESATREVVKDFLAKYGKELDTEREAKKRLGMTLQVSAAAIVKDYDLPLTPEQYIDQIMPIYREKWAKARALPGADRLIKHFYNHGVPFALASNSLTEYIDEKIAHQEGWKECFSVIVGSDQVKLGKPSPDIFIEAARRMGLDADQCLVIEDSLVGVRAAKAARMKVVAVPPQSEADCLSLADSTLHSLLEFQPEIWGLPPFDDLIGNALPVQPIYMSVLKEGCGIEVTDGGKSAIPYQVSGVYFGWAEVNLDKIFKVIAGIGWNNSQCTGSKHIKICVINGDSGEIPDQQMQLVLVGYIRGLNNTGTPSKDVEILEEDKFIASASLDLPIFFNYFSDTTSDQ</sequence>
<evidence type="ECO:0000256" key="6">
    <source>
        <dbReference type="ARBA" id="ARBA00022741"/>
    </source>
</evidence>
<dbReference type="SFLD" id="SFLDS00003">
    <property type="entry name" value="Haloacid_Dehalogenase"/>
    <property type="match status" value="1"/>
</dbReference>
<reference evidence="9 10" key="1">
    <citation type="submission" date="2021-09" db="EMBL/GenBank/DDBJ databases">
        <title>Genomic insights and catalytic innovation underlie evolution of tropane alkaloids biosynthesis.</title>
        <authorList>
            <person name="Wang Y.-J."/>
            <person name="Tian T."/>
            <person name="Huang J.-P."/>
            <person name="Huang S.-X."/>
        </authorList>
    </citation>
    <scope>NUCLEOTIDE SEQUENCE [LARGE SCALE GENOMIC DNA]</scope>
    <source>
        <strain evidence="9">KIB-2018</strain>
        <tissue evidence="9">Leaf</tissue>
    </source>
</reference>
<name>A0AAV8SMG2_9ROSI</name>
<evidence type="ECO:0000256" key="5">
    <source>
        <dbReference type="ARBA" id="ARBA00022679"/>
    </source>
</evidence>
<protein>
    <recommendedName>
        <fullName evidence="2">riboflavin kinase</fullName>
        <ecNumber evidence="2">2.7.1.26</ecNumber>
    </recommendedName>
</protein>
<keyword evidence="6" id="KW-0547">Nucleotide-binding</keyword>
<evidence type="ECO:0000256" key="3">
    <source>
        <dbReference type="ARBA" id="ARBA00022630"/>
    </source>
</evidence>
<dbReference type="GO" id="GO:0006114">
    <property type="term" value="P:glycerol biosynthetic process"/>
    <property type="evidence" value="ECO:0007669"/>
    <property type="project" value="TreeGrafter"/>
</dbReference>
<dbReference type="InterPro" id="IPR023198">
    <property type="entry name" value="PGP-like_dom2"/>
</dbReference>
<dbReference type="PANTHER" id="PTHR18901">
    <property type="entry name" value="2-DEOXYGLUCOSE-6-PHOSPHATE PHOSPHATASE 2"/>
    <property type="match status" value="1"/>
</dbReference>
<evidence type="ECO:0000256" key="4">
    <source>
        <dbReference type="ARBA" id="ARBA00022643"/>
    </source>
</evidence>
<dbReference type="InterPro" id="IPR023214">
    <property type="entry name" value="HAD_sf"/>
</dbReference>
<dbReference type="Pfam" id="PF00702">
    <property type="entry name" value="Hydrolase"/>
    <property type="match status" value="1"/>
</dbReference>
<evidence type="ECO:0000256" key="1">
    <source>
        <dbReference type="ARBA" id="ARBA00005201"/>
    </source>
</evidence>
<dbReference type="SFLD" id="SFLDG01129">
    <property type="entry name" value="C1.5:_HAD__Beta-PGM__Phosphata"/>
    <property type="match status" value="1"/>
</dbReference>
<feature type="domain" description="Riboflavin kinase" evidence="8">
    <location>
        <begin position="268"/>
        <end position="332"/>
    </location>
</feature>
<dbReference type="Proteomes" id="UP001159364">
    <property type="component" value="Linkage Group LG10"/>
</dbReference>
<keyword evidence="4" id="KW-0288">FMN</keyword>
<dbReference type="GO" id="GO:0043136">
    <property type="term" value="F:sn-glycerol 3-phosphatase activity"/>
    <property type="evidence" value="ECO:0007669"/>
    <property type="project" value="TreeGrafter"/>
</dbReference>
<dbReference type="GO" id="GO:0008531">
    <property type="term" value="F:riboflavin kinase activity"/>
    <property type="evidence" value="ECO:0007669"/>
    <property type="project" value="UniProtKB-EC"/>
</dbReference>
<dbReference type="EC" id="2.7.1.26" evidence="2"/>
<keyword evidence="7" id="KW-0067">ATP-binding</keyword>
<keyword evidence="5" id="KW-0808">Transferase</keyword>
<accession>A0AAV8SMG2</accession>